<evidence type="ECO:0000256" key="1">
    <source>
        <dbReference type="SAM" id="MobiDB-lite"/>
    </source>
</evidence>
<proteinExistence type="predicted"/>
<organism evidence="2">
    <name type="scientific">uncultured Pseudonocardia sp</name>
    <dbReference type="NCBI Taxonomy" id="211455"/>
    <lineage>
        <taxon>Bacteria</taxon>
        <taxon>Bacillati</taxon>
        <taxon>Actinomycetota</taxon>
        <taxon>Actinomycetes</taxon>
        <taxon>Pseudonocardiales</taxon>
        <taxon>Pseudonocardiaceae</taxon>
        <taxon>Pseudonocardia</taxon>
        <taxon>environmental samples</taxon>
    </lineage>
</organism>
<dbReference type="EMBL" id="CADCUS010000213">
    <property type="protein sequence ID" value="CAA9400640.1"/>
    <property type="molecule type" value="Genomic_DNA"/>
</dbReference>
<protein>
    <submittedName>
        <fullName evidence="2">Uncharacterized protein</fullName>
    </submittedName>
</protein>
<feature type="region of interest" description="Disordered" evidence="1">
    <location>
        <begin position="54"/>
        <end position="93"/>
    </location>
</feature>
<dbReference type="AlphaFoldDB" id="A0A6J4P4D0"/>
<sequence length="93" mass="9814">MSVERVPGSRYRYWAEPRDHLLPVGAAAVAARHPINDGGTCPVPPTGVCPACASSTPDPPGPGRTRSCGRGRPVRPGEEALWPATTDDGSRRK</sequence>
<evidence type="ECO:0000313" key="2">
    <source>
        <dbReference type="EMBL" id="CAA9400640.1"/>
    </source>
</evidence>
<gene>
    <name evidence="2" type="ORF">AVDCRST_MAG66-1458</name>
</gene>
<accession>A0A6J4P4D0</accession>
<reference evidence="2" key="1">
    <citation type="submission" date="2020-02" db="EMBL/GenBank/DDBJ databases">
        <authorList>
            <person name="Meier V. D."/>
        </authorList>
    </citation>
    <scope>NUCLEOTIDE SEQUENCE</scope>
    <source>
        <strain evidence="2">AVDCRST_MAG66</strain>
    </source>
</reference>
<name>A0A6J4P4D0_9PSEU</name>